<keyword evidence="1" id="KW-0328">Glycosyltransferase</keyword>
<evidence type="ECO:0000313" key="8">
    <source>
        <dbReference type="EMBL" id="EGF10520.1"/>
    </source>
</evidence>
<dbReference type="Proteomes" id="UP000004105">
    <property type="component" value="Unassembled WGS sequence"/>
</dbReference>
<comment type="similarity">
    <text evidence="4">Belongs to the glycosyltransferase 104 family.</text>
</comment>
<gene>
    <name evidence="8" type="ORF">HMPREF9123_1730</name>
</gene>
<dbReference type="NCBIfam" id="TIGR03837">
    <property type="entry name" value="efp_Arg_rhamno"/>
    <property type="match status" value="1"/>
</dbReference>
<dbReference type="OrthoDB" id="209085at2"/>
<proteinExistence type="inferred from homology"/>
<organism evidence="8 9">
    <name type="scientific">Neisseria bacilliformis ATCC BAA-1200</name>
    <dbReference type="NCBI Taxonomy" id="888742"/>
    <lineage>
        <taxon>Bacteria</taxon>
        <taxon>Pseudomonadati</taxon>
        <taxon>Pseudomonadota</taxon>
        <taxon>Betaproteobacteria</taxon>
        <taxon>Neisseriales</taxon>
        <taxon>Neisseriaceae</taxon>
        <taxon>Neisseria</taxon>
    </lineage>
</organism>
<evidence type="ECO:0000256" key="1">
    <source>
        <dbReference type="ARBA" id="ARBA00022676"/>
    </source>
</evidence>
<dbReference type="Pfam" id="PF10093">
    <property type="entry name" value="EarP"/>
    <property type="match status" value="1"/>
</dbReference>
<evidence type="ECO:0000256" key="6">
    <source>
        <dbReference type="ARBA" id="ARBA00030025"/>
    </source>
</evidence>
<dbReference type="AlphaFoldDB" id="F2BDC4"/>
<dbReference type="EMBL" id="AFAY01000035">
    <property type="protein sequence ID" value="EGF10520.1"/>
    <property type="molecule type" value="Genomic_DNA"/>
</dbReference>
<dbReference type="PIRSF" id="PIRSF015557">
    <property type="entry name" value="UCP015557"/>
    <property type="match status" value="1"/>
</dbReference>
<accession>F2BDC4</accession>
<keyword evidence="9" id="KW-1185">Reference proteome</keyword>
<dbReference type="STRING" id="267212.GCA_001063965_01041"/>
<evidence type="ECO:0000313" key="9">
    <source>
        <dbReference type="Proteomes" id="UP000004105"/>
    </source>
</evidence>
<dbReference type="GO" id="GO:0106361">
    <property type="term" value="F:protein-arginine rhamnosyltransferase activity"/>
    <property type="evidence" value="ECO:0007669"/>
    <property type="project" value="InterPro"/>
</dbReference>
<evidence type="ECO:0000256" key="4">
    <source>
        <dbReference type="ARBA" id="ARBA00024346"/>
    </source>
</evidence>
<keyword evidence="2" id="KW-0808">Transferase</keyword>
<protein>
    <recommendedName>
        <fullName evidence="5">Protein-arginine rhamnosyltransferase</fullName>
    </recommendedName>
    <alternativeName>
        <fullName evidence="6">EF-P arginine rhamnosyltransferase</fullName>
    </alternativeName>
</protein>
<evidence type="ECO:0000256" key="7">
    <source>
        <dbReference type="ARBA" id="ARBA00048472"/>
    </source>
</evidence>
<comment type="caution">
    <text evidence="8">The sequence shown here is derived from an EMBL/GenBank/DDBJ whole genome shotgun (WGS) entry which is preliminary data.</text>
</comment>
<evidence type="ECO:0000256" key="5">
    <source>
        <dbReference type="ARBA" id="ARBA00024416"/>
    </source>
</evidence>
<comment type="function">
    <text evidence="3">Protein-arginine rhamnosyltransferase that catalyzes the transfer of a single rhamnose to elongation factor P (EF-P) on 'Lys-32', a modification required for EF-P-dependent rescue of polyproline stalled ribosomes.</text>
</comment>
<sequence>MNTSPSCHIFCTVIDNFGDIGVSWRLARILQNECRWRVTLWLDDEAALRALCPGLPALPCRYRDTDLRLWREGGDMPQWDETADIVIETFGCNLPEDVKKSIARQKALWLNWEYLSAEEWAAAMHGKPSPQADGTEKFFWLMGFDERGGGLLREKNYTELCRCDPPLFRRQLGLPERNAPEWLLFGYRSGVWADWLRTWQAAGEAMTLLLCGTQVADSLKQSGIIPQECLNRDGDVFQTACVRLARLPFVPQHDFDRLLHLSDGLIVRGEDSFVRAQLAGKPFFWHIYPQDEMAHLDKLSAFWQKVYPLFPPEAAATHRALSEEINGKGRLKNEERLAHWLFLNEHMSAWRQAAQAWRQKLFAQPTAAEKLANFIKRR</sequence>
<evidence type="ECO:0000256" key="2">
    <source>
        <dbReference type="ARBA" id="ARBA00022679"/>
    </source>
</evidence>
<reference evidence="8 9" key="1">
    <citation type="submission" date="2011-02" db="EMBL/GenBank/DDBJ databases">
        <authorList>
            <person name="Muzny D."/>
            <person name="Qin X."/>
            <person name="Deng J."/>
            <person name="Jiang H."/>
            <person name="Liu Y."/>
            <person name="Qu J."/>
            <person name="Song X.-Z."/>
            <person name="Zhang L."/>
            <person name="Thornton R."/>
            <person name="Coyle M."/>
            <person name="Francisco L."/>
            <person name="Jackson L."/>
            <person name="Javaid M."/>
            <person name="Korchina V."/>
            <person name="Kovar C."/>
            <person name="Mata R."/>
            <person name="Mathew T."/>
            <person name="Ngo R."/>
            <person name="Nguyen L."/>
            <person name="Nguyen N."/>
            <person name="Okwuonu G."/>
            <person name="Ongeri F."/>
            <person name="Pham C."/>
            <person name="Simmons D."/>
            <person name="Wilczek-Boney K."/>
            <person name="Hale W."/>
            <person name="Jakkamsetti A."/>
            <person name="Pham P."/>
            <person name="Ruth R."/>
            <person name="San Lucas F."/>
            <person name="Warren J."/>
            <person name="Zhang J."/>
            <person name="Zhao Z."/>
            <person name="Zhou C."/>
            <person name="Zhu D."/>
            <person name="Lee S."/>
            <person name="Bess C."/>
            <person name="Blankenburg K."/>
            <person name="Forbes L."/>
            <person name="Fu Q."/>
            <person name="Gubbala S."/>
            <person name="Hirani K."/>
            <person name="Jayaseelan J.C."/>
            <person name="Lara F."/>
            <person name="Munidasa M."/>
            <person name="Palculict T."/>
            <person name="Patil S."/>
            <person name="Pu L.-L."/>
            <person name="Saada N."/>
            <person name="Tang L."/>
            <person name="Weissenberger G."/>
            <person name="Zhu Y."/>
            <person name="Hemphill L."/>
            <person name="Shang Y."/>
            <person name="Youmans B."/>
            <person name="Ayvaz T."/>
            <person name="Ross M."/>
            <person name="Santibanez J."/>
            <person name="Aqrawi P."/>
            <person name="Gross S."/>
            <person name="Joshi V."/>
            <person name="Fowler G."/>
            <person name="Nazareth L."/>
            <person name="Reid J."/>
            <person name="Worley K."/>
            <person name="Petrosino J."/>
            <person name="Highlander S."/>
            <person name="Gibbs R."/>
        </authorList>
    </citation>
    <scope>NUCLEOTIDE SEQUENCE [LARGE SCALE GENOMIC DNA]</scope>
    <source>
        <strain evidence="8 9">ATCC BAA-1200</strain>
    </source>
</reference>
<evidence type="ECO:0000256" key="3">
    <source>
        <dbReference type="ARBA" id="ARBA00024303"/>
    </source>
</evidence>
<name>F2BDC4_9NEIS</name>
<dbReference type="InterPro" id="IPR016633">
    <property type="entry name" value="EarP"/>
</dbReference>
<dbReference type="HOGENOM" id="CLU_060250_0_0_4"/>
<comment type="catalytic activity">
    <reaction evidence="7">
        <text>dTDP-beta-L-rhamnose + L-arginyl-[protein] = N(omega)-(alpha-L-rhamnosyl)-L-arginyl-[protein] + dTDP + H(+)</text>
        <dbReference type="Rhea" id="RHEA:66692"/>
        <dbReference type="Rhea" id="RHEA-COMP:10532"/>
        <dbReference type="Rhea" id="RHEA-COMP:17096"/>
        <dbReference type="ChEBI" id="CHEBI:15378"/>
        <dbReference type="ChEBI" id="CHEBI:29965"/>
        <dbReference type="ChEBI" id="CHEBI:57510"/>
        <dbReference type="ChEBI" id="CHEBI:58369"/>
        <dbReference type="ChEBI" id="CHEBI:167445"/>
    </reaction>
    <physiologicalReaction direction="left-to-right" evidence="7">
        <dbReference type="Rhea" id="RHEA:66693"/>
    </physiologicalReaction>
</comment>
<dbReference type="RefSeq" id="WP_007342736.1">
    <property type="nucleotide sequence ID" value="NZ_GL878494.1"/>
</dbReference>